<dbReference type="KEGG" id="sfu:Sfum_2369"/>
<proteinExistence type="predicted"/>
<dbReference type="HOGENOM" id="CLU_1569895_0_0_7"/>
<dbReference type="AlphaFoldDB" id="A0LKU8"/>
<keyword evidence="2" id="KW-1185">Reference proteome</keyword>
<dbReference type="SUPFAM" id="SSF51306">
    <property type="entry name" value="LexA/Signal peptidase"/>
    <property type="match status" value="1"/>
</dbReference>
<dbReference type="EMBL" id="CP000478">
    <property type="protein sequence ID" value="ABK18050.1"/>
    <property type="molecule type" value="Genomic_DNA"/>
</dbReference>
<reference evidence="1 2" key="1">
    <citation type="submission" date="2006-10" db="EMBL/GenBank/DDBJ databases">
        <title>Complete sequence of Syntrophobacter fumaroxidans MPOB.</title>
        <authorList>
            <consortium name="US DOE Joint Genome Institute"/>
            <person name="Copeland A."/>
            <person name="Lucas S."/>
            <person name="Lapidus A."/>
            <person name="Barry K."/>
            <person name="Detter J.C."/>
            <person name="Glavina del Rio T."/>
            <person name="Hammon N."/>
            <person name="Israni S."/>
            <person name="Pitluck S."/>
            <person name="Goltsman E.G."/>
            <person name="Martinez M."/>
            <person name="Schmutz J."/>
            <person name="Larimer F."/>
            <person name="Land M."/>
            <person name="Hauser L."/>
            <person name="Kyrpides N."/>
            <person name="Kim E."/>
            <person name="Boone D.R."/>
            <person name="Brockman F."/>
            <person name="Culley D."/>
            <person name="Ferry J."/>
            <person name="Gunsalus R."/>
            <person name="McInerney M.J."/>
            <person name="Morrison M."/>
            <person name="Plugge C."/>
            <person name="Rohlin L."/>
            <person name="Scholten J."/>
            <person name="Sieber J."/>
            <person name="Stams A.J.M."/>
            <person name="Worm P."/>
            <person name="Henstra A.M."/>
            <person name="Richardson P."/>
        </authorList>
    </citation>
    <scope>NUCLEOTIDE SEQUENCE [LARGE SCALE GENOMIC DNA]</scope>
    <source>
        <strain evidence="2">DSM 10017 / MPOB</strain>
    </source>
</reference>
<dbReference type="CDD" id="cd06529">
    <property type="entry name" value="S24_LexA-like"/>
    <property type="match status" value="1"/>
</dbReference>
<dbReference type="STRING" id="335543.Sfum_2369"/>
<dbReference type="InterPro" id="IPR036286">
    <property type="entry name" value="LexA/Signal_pep-like_sf"/>
</dbReference>
<dbReference type="Gene3D" id="2.10.109.10">
    <property type="entry name" value="Umud Fragment, subunit A"/>
    <property type="match status" value="1"/>
</dbReference>
<dbReference type="InterPro" id="IPR039418">
    <property type="entry name" value="LexA-like"/>
</dbReference>
<protein>
    <submittedName>
        <fullName evidence="1">Peptidase S24, S26A and S26B</fullName>
    </submittedName>
</protein>
<accession>A0LKU8</accession>
<name>A0LKU8_SYNFM</name>
<evidence type="ECO:0000313" key="1">
    <source>
        <dbReference type="EMBL" id="ABK18050.1"/>
    </source>
</evidence>
<evidence type="ECO:0000313" key="2">
    <source>
        <dbReference type="Proteomes" id="UP000001784"/>
    </source>
</evidence>
<dbReference type="InParanoid" id="A0LKU8"/>
<dbReference type="Proteomes" id="UP000001784">
    <property type="component" value="Chromosome"/>
</dbReference>
<gene>
    <name evidence="1" type="ordered locus">Sfum_2369</name>
</gene>
<organism evidence="1 2">
    <name type="scientific">Syntrophobacter fumaroxidans (strain DSM 10017 / MPOB)</name>
    <dbReference type="NCBI Taxonomy" id="335543"/>
    <lineage>
        <taxon>Bacteria</taxon>
        <taxon>Pseudomonadati</taxon>
        <taxon>Thermodesulfobacteriota</taxon>
        <taxon>Syntrophobacteria</taxon>
        <taxon>Syntrophobacterales</taxon>
        <taxon>Syntrophobacteraceae</taxon>
        <taxon>Syntrophobacter</taxon>
    </lineage>
</organism>
<sequence length="170" mass="18828">MRGKRIAASRTMLDGDGHVPKVDAWSAPADVGTAIVRECLREYAQVRLKVKGRCMAPAIVPGTTVVLREARMCPPKAGDVVLVRHAGGLRLHRLYVGPPFAFKDRRWRTRGDRGYSWDPEIRPGGVLGTLAAVEGTALPDWRRGPWGLAWLALAGFLKAARARRRTRRMP</sequence>
<dbReference type="RefSeq" id="WP_011699218.1">
    <property type="nucleotide sequence ID" value="NC_008554.1"/>
</dbReference>